<gene>
    <name evidence="1" type="ORF">GGQ64_004741</name>
</gene>
<accession>A0A7W6DI84</accession>
<proteinExistence type="predicted"/>
<reference evidence="1 2" key="1">
    <citation type="submission" date="2020-08" db="EMBL/GenBank/DDBJ databases">
        <title>Genomic Encyclopedia of Type Strains, Phase IV (KMG-IV): sequencing the most valuable type-strain genomes for metagenomic binning, comparative biology and taxonomic classification.</title>
        <authorList>
            <person name="Goeker M."/>
        </authorList>
    </citation>
    <scope>NUCLEOTIDE SEQUENCE [LARGE SCALE GENOMIC DNA]</scope>
    <source>
        <strain evidence="1 2">DSM 100211</strain>
    </source>
</reference>
<comment type="caution">
    <text evidence="1">The sequence shown here is derived from an EMBL/GenBank/DDBJ whole genome shotgun (WGS) entry which is preliminary data.</text>
</comment>
<evidence type="ECO:0000313" key="2">
    <source>
        <dbReference type="Proteomes" id="UP000574761"/>
    </source>
</evidence>
<sequence>MNEDCAALATGADRTMGATGGGENYADCWGL</sequence>
<dbReference type="Proteomes" id="UP000574761">
    <property type="component" value="Unassembled WGS sequence"/>
</dbReference>
<evidence type="ECO:0000313" key="1">
    <source>
        <dbReference type="EMBL" id="MBB3979499.1"/>
    </source>
</evidence>
<dbReference type="AlphaFoldDB" id="A0A7W6DI84"/>
<organism evidence="1 2">
    <name type="scientific">Mycoplana azooxidifex</name>
    <dbReference type="NCBI Taxonomy" id="1636188"/>
    <lineage>
        <taxon>Bacteria</taxon>
        <taxon>Pseudomonadati</taxon>
        <taxon>Pseudomonadota</taxon>
        <taxon>Alphaproteobacteria</taxon>
        <taxon>Hyphomicrobiales</taxon>
        <taxon>Rhizobiaceae</taxon>
        <taxon>Mycoplana</taxon>
    </lineage>
</organism>
<name>A0A7W6DI84_9HYPH</name>
<dbReference type="EMBL" id="JACIEE010000011">
    <property type="protein sequence ID" value="MBB3979499.1"/>
    <property type="molecule type" value="Genomic_DNA"/>
</dbReference>
<protein>
    <submittedName>
        <fullName evidence="1">Uncharacterized protein</fullName>
    </submittedName>
</protein>
<keyword evidence="2" id="KW-1185">Reference proteome</keyword>